<dbReference type="Gene3D" id="3.20.20.190">
    <property type="entry name" value="Phosphatidylinositol (PI) phosphodiesterase"/>
    <property type="match status" value="1"/>
</dbReference>
<dbReference type="InterPro" id="IPR030395">
    <property type="entry name" value="GP_PDE_dom"/>
</dbReference>
<reference evidence="2 3" key="1">
    <citation type="submission" date="2020-08" db="EMBL/GenBank/DDBJ databases">
        <title>Genomic Encyclopedia of Type Strains, Phase IV (KMG-IV): sequencing the most valuable type-strain genomes for metagenomic binning, comparative biology and taxonomic classification.</title>
        <authorList>
            <person name="Goeker M."/>
        </authorList>
    </citation>
    <scope>NUCLEOTIDE SEQUENCE [LARGE SCALE GENOMIC DNA]</scope>
    <source>
        <strain evidence="2 3">DSM 16325</strain>
    </source>
</reference>
<dbReference type="GO" id="GO:0006629">
    <property type="term" value="P:lipid metabolic process"/>
    <property type="evidence" value="ECO:0007669"/>
    <property type="project" value="InterPro"/>
</dbReference>
<accession>A0A7W8IS28</accession>
<dbReference type="PANTHER" id="PTHR46211:SF1">
    <property type="entry name" value="GLYCEROPHOSPHODIESTER PHOSPHODIESTERASE, CYTOPLASMIC"/>
    <property type="match status" value="1"/>
</dbReference>
<sequence>MNIYAHRGFSGKYPENTMIAFQQAYELGVDGIELDVQMTKDGELVVIHDERIERTTDGIGYVKDFLYRQLRCFDAGSWFDERFAGERIPALVEVLDWASEQKRAITLNIELKNDTIHYPNLEEKVLKLLDAYTMPHRIVLSSFRPSSLVHLRQLSNTIPLAVLVEGEKRGVNHVAQSIQAEEIHGDPTFLFTPYGQEMSKYMDICVYTINDAQLFTKVAKQRVKAIMTDYPDRFFSHGR</sequence>
<dbReference type="Pfam" id="PF03009">
    <property type="entry name" value="GDPD"/>
    <property type="match status" value="1"/>
</dbReference>
<dbReference type="Proteomes" id="UP000520011">
    <property type="component" value="Unassembled WGS sequence"/>
</dbReference>
<protein>
    <submittedName>
        <fullName evidence="2">Glycerophosphoryl diester phosphodiesterase</fullName>
        <ecNumber evidence="2">3.1.4.46</ecNumber>
    </submittedName>
</protein>
<dbReference type="EMBL" id="JACHEP010000020">
    <property type="protein sequence ID" value="MBB5325705.1"/>
    <property type="molecule type" value="Genomic_DNA"/>
</dbReference>
<keyword evidence="2" id="KW-0378">Hydrolase</keyword>
<dbReference type="GO" id="GO:0008889">
    <property type="term" value="F:glycerophosphodiester phosphodiesterase activity"/>
    <property type="evidence" value="ECO:0007669"/>
    <property type="project" value="UniProtKB-EC"/>
</dbReference>
<dbReference type="InterPro" id="IPR017946">
    <property type="entry name" value="PLC-like_Pdiesterase_TIM-brl"/>
</dbReference>
<dbReference type="AlphaFoldDB" id="A0A7W8IS28"/>
<dbReference type="EC" id="3.1.4.46" evidence="2"/>
<feature type="domain" description="GP-PDE" evidence="1">
    <location>
        <begin position="1"/>
        <end position="238"/>
    </location>
</feature>
<dbReference type="SUPFAM" id="SSF51695">
    <property type="entry name" value="PLC-like phosphodiesterases"/>
    <property type="match status" value="1"/>
</dbReference>
<keyword evidence="3" id="KW-1185">Reference proteome</keyword>
<evidence type="ECO:0000313" key="2">
    <source>
        <dbReference type="EMBL" id="MBB5325705.1"/>
    </source>
</evidence>
<organism evidence="2 3">
    <name type="scientific">Anoxybacteroides tepidamans</name>
    <dbReference type="NCBI Taxonomy" id="265948"/>
    <lineage>
        <taxon>Bacteria</taxon>
        <taxon>Bacillati</taxon>
        <taxon>Bacillota</taxon>
        <taxon>Bacilli</taxon>
        <taxon>Bacillales</taxon>
        <taxon>Anoxybacillaceae</taxon>
        <taxon>Anoxybacteroides</taxon>
    </lineage>
</organism>
<dbReference type="RefSeq" id="WP_183255530.1">
    <property type="nucleotide sequence ID" value="NZ_JACHEP010000020.1"/>
</dbReference>
<dbReference type="PROSITE" id="PS51704">
    <property type="entry name" value="GP_PDE"/>
    <property type="match status" value="1"/>
</dbReference>
<dbReference type="CDD" id="cd08563">
    <property type="entry name" value="GDPD_TtGDE_like"/>
    <property type="match status" value="1"/>
</dbReference>
<gene>
    <name evidence="2" type="ORF">HNQ34_002806</name>
</gene>
<name>A0A7W8IS28_9BACL</name>
<dbReference type="PANTHER" id="PTHR46211">
    <property type="entry name" value="GLYCEROPHOSPHORYL DIESTER PHOSPHODIESTERASE"/>
    <property type="match status" value="1"/>
</dbReference>
<evidence type="ECO:0000259" key="1">
    <source>
        <dbReference type="PROSITE" id="PS51704"/>
    </source>
</evidence>
<evidence type="ECO:0000313" key="3">
    <source>
        <dbReference type="Proteomes" id="UP000520011"/>
    </source>
</evidence>
<comment type="caution">
    <text evidence="2">The sequence shown here is derived from an EMBL/GenBank/DDBJ whole genome shotgun (WGS) entry which is preliminary data.</text>
</comment>
<proteinExistence type="predicted"/>